<feature type="transmembrane region" description="Helical" evidence="1">
    <location>
        <begin position="52"/>
        <end position="70"/>
    </location>
</feature>
<evidence type="ECO:0000313" key="3">
    <source>
        <dbReference type="EMBL" id="GGO45317.1"/>
    </source>
</evidence>
<dbReference type="InterPro" id="IPR025424">
    <property type="entry name" value="YrhK_domain"/>
</dbReference>
<evidence type="ECO:0000259" key="2">
    <source>
        <dbReference type="Pfam" id="PF14145"/>
    </source>
</evidence>
<reference evidence="4" key="1">
    <citation type="journal article" date="2019" name="Int. J. Syst. Evol. Microbiol.">
        <title>The Global Catalogue of Microorganisms (GCM) 10K type strain sequencing project: providing services to taxonomists for standard genome sequencing and annotation.</title>
        <authorList>
            <consortium name="The Broad Institute Genomics Platform"/>
            <consortium name="The Broad Institute Genome Sequencing Center for Infectious Disease"/>
            <person name="Wu L."/>
            <person name="Ma J."/>
        </authorList>
    </citation>
    <scope>NUCLEOTIDE SEQUENCE [LARGE SCALE GENOMIC DNA]</scope>
    <source>
        <strain evidence="4">CGMCC 1.7064</strain>
    </source>
</reference>
<organism evidence="3 4">
    <name type="scientific">Citricoccus zhacaiensis</name>
    <dbReference type="NCBI Taxonomy" id="489142"/>
    <lineage>
        <taxon>Bacteria</taxon>
        <taxon>Bacillati</taxon>
        <taxon>Actinomycetota</taxon>
        <taxon>Actinomycetes</taxon>
        <taxon>Micrococcales</taxon>
        <taxon>Micrococcaceae</taxon>
        <taxon>Citricoccus</taxon>
    </lineage>
</organism>
<keyword evidence="1" id="KW-1133">Transmembrane helix</keyword>
<keyword evidence="4" id="KW-1185">Reference proteome</keyword>
<dbReference type="Pfam" id="PF14145">
    <property type="entry name" value="YrhK"/>
    <property type="match status" value="1"/>
</dbReference>
<dbReference type="EMBL" id="BMLQ01000004">
    <property type="protein sequence ID" value="GGO45317.1"/>
    <property type="molecule type" value="Genomic_DNA"/>
</dbReference>
<gene>
    <name evidence="3" type="ORF">GCM10010977_17790</name>
</gene>
<dbReference type="RefSeq" id="WP_188805798.1">
    <property type="nucleotide sequence ID" value="NZ_BAAAOU010000005.1"/>
</dbReference>
<accession>A0ABQ2M0M4</accession>
<feature type="transmembrane region" description="Helical" evidence="1">
    <location>
        <begin position="21"/>
        <end position="46"/>
    </location>
</feature>
<protein>
    <recommendedName>
        <fullName evidence="2">YrhK domain-containing protein</fullName>
    </recommendedName>
</protein>
<name>A0ABQ2M0M4_9MICC</name>
<feature type="domain" description="YrhK" evidence="2">
    <location>
        <begin position="21"/>
        <end position="75"/>
    </location>
</feature>
<sequence length="104" mass="11849">MRLFDPRDRETTGQTARVYAIFEVLHTAVDFLAAGLFIVGSVLFFSEATKTAGTWCFLLGSICFALKPTIRLTRELRLASLRRVDRLAEKAPEAPRDLFSERRR</sequence>
<comment type="caution">
    <text evidence="3">The sequence shown here is derived from an EMBL/GenBank/DDBJ whole genome shotgun (WGS) entry which is preliminary data.</text>
</comment>
<evidence type="ECO:0000256" key="1">
    <source>
        <dbReference type="SAM" id="Phobius"/>
    </source>
</evidence>
<evidence type="ECO:0000313" key="4">
    <source>
        <dbReference type="Proteomes" id="UP000642509"/>
    </source>
</evidence>
<keyword evidence="1" id="KW-0812">Transmembrane</keyword>
<dbReference type="Proteomes" id="UP000642509">
    <property type="component" value="Unassembled WGS sequence"/>
</dbReference>
<keyword evidence="1" id="KW-0472">Membrane</keyword>
<proteinExistence type="predicted"/>